<evidence type="ECO:0000313" key="1">
    <source>
        <dbReference type="EMBL" id="MUG73337.1"/>
    </source>
</evidence>
<dbReference type="EMBL" id="WNZX01000024">
    <property type="protein sequence ID" value="MUG73337.1"/>
    <property type="molecule type" value="Genomic_DNA"/>
</dbReference>
<accession>A0A7X2ZED8</accession>
<reference evidence="1 2" key="1">
    <citation type="submission" date="2019-11" db="EMBL/GenBank/DDBJ databases">
        <title>Draft genome sequences of five Paenibacillus species of dairy origin.</title>
        <authorList>
            <person name="Olajide A.M."/>
            <person name="Chen S."/>
            <person name="Lapointe G."/>
        </authorList>
    </citation>
    <scope>NUCLEOTIDE SEQUENCE [LARGE SCALE GENOMIC DNA]</scope>
    <source>
        <strain evidence="1 2">2CS3</strain>
    </source>
</reference>
<gene>
    <name evidence="1" type="ORF">GNP93_22140</name>
</gene>
<dbReference type="Pfam" id="PF14038">
    <property type="entry name" value="YqzE"/>
    <property type="match status" value="1"/>
</dbReference>
<dbReference type="Proteomes" id="UP000450917">
    <property type="component" value="Unassembled WGS sequence"/>
</dbReference>
<dbReference type="RefSeq" id="WP_054800490.1">
    <property type="nucleotide sequence ID" value="NZ_JARTHJ010000095.1"/>
</dbReference>
<organism evidence="1 2">
    <name type="scientific">Paenibacillus validus</name>
    <dbReference type="NCBI Taxonomy" id="44253"/>
    <lineage>
        <taxon>Bacteria</taxon>
        <taxon>Bacillati</taxon>
        <taxon>Bacillota</taxon>
        <taxon>Bacilli</taxon>
        <taxon>Bacillales</taxon>
        <taxon>Paenibacillaceae</taxon>
        <taxon>Paenibacillus</taxon>
    </lineage>
</organism>
<dbReference type="InterPro" id="IPR025622">
    <property type="entry name" value="YqzE"/>
</dbReference>
<name>A0A7X2ZED8_9BACL</name>
<comment type="caution">
    <text evidence="1">The sequence shown here is derived from an EMBL/GenBank/DDBJ whole genome shotgun (WGS) entry which is preliminary data.</text>
</comment>
<dbReference type="AlphaFoldDB" id="A0A7X2ZED8"/>
<evidence type="ECO:0000313" key="2">
    <source>
        <dbReference type="Proteomes" id="UP000450917"/>
    </source>
</evidence>
<sequence length="67" mass="8273">MVKGDELAKYVIERVVRYMETPKEVRKQARAGRKELKEHWEVRWFGMLPLALRMWSGRWGRRKEKER</sequence>
<protein>
    <submittedName>
        <fullName evidence="1">YqzE family protein</fullName>
    </submittedName>
</protein>
<proteinExistence type="predicted"/>
<keyword evidence="2" id="KW-1185">Reference proteome</keyword>